<organism evidence="1">
    <name type="scientific">Amphimedon queenslandica</name>
    <name type="common">Sponge</name>
    <dbReference type="NCBI Taxonomy" id="400682"/>
    <lineage>
        <taxon>Eukaryota</taxon>
        <taxon>Metazoa</taxon>
        <taxon>Porifera</taxon>
        <taxon>Demospongiae</taxon>
        <taxon>Heteroscleromorpha</taxon>
        <taxon>Haplosclerida</taxon>
        <taxon>Niphatidae</taxon>
        <taxon>Amphimedon</taxon>
    </lineage>
</organism>
<proteinExistence type="predicted"/>
<dbReference type="AlphaFoldDB" id="A0A1X7TP13"/>
<dbReference type="EnsemblMetazoa" id="Aqu2.1.16442_001">
    <property type="protein sequence ID" value="Aqu2.1.16442_001"/>
    <property type="gene ID" value="Aqu2.1.16442"/>
</dbReference>
<reference evidence="1" key="1">
    <citation type="submission" date="2017-05" db="UniProtKB">
        <authorList>
            <consortium name="EnsemblMetazoa"/>
        </authorList>
    </citation>
    <scope>IDENTIFICATION</scope>
</reference>
<accession>A0A1X7TP13</accession>
<name>A0A1X7TP13_AMPQE</name>
<dbReference type="InParanoid" id="A0A1X7TP13"/>
<protein>
    <submittedName>
        <fullName evidence="1">Uncharacterized protein</fullName>
    </submittedName>
</protein>
<evidence type="ECO:0000313" key="1">
    <source>
        <dbReference type="EnsemblMetazoa" id="Aqu2.1.16442_001"/>
    </source>
</evidence>
<sequence>FGVLAKRYKYRVRENDVNIYQIAENTYHNYIRQEAEYNQENNSIDNNLISNS</sequence>